<dbReference type="AlphaFoldDB" id="A0A2T5J4N9"/>
<name>A0A2T5J4N9_9SPHI</name>
<evidence type="ECO:0000313" key="3">
    <source>
        <dbReference type="Proteomes" id="UP000244168"/>
    </source>
</evidence>
<organism evidence="2 3">
    <name type="scientific">Mucilaginibacter yixingensis</name>
    <dbReference type="NCBI Taxonomy" id="1295612"/>
    <lineage>
        <taxon>Bacteria</taxon>
        <taxon>Pseudomonadati</taxon>
        <taxon>Bacteroidota</taxon>
        <taxon>Sphingobacteriia</taxon>
        <taxon>Sphingobacteriales</taxon>
        <taxon>Sphingobacteriaceae</taxon>
        <taxon>Mucilaginibacter</taxon>
    </lineage>
</organism>
<feature type="transmembrane region" description="Helical" evidence="1">
    <location>
        <begin position="214"/>
        <end position="239"/>
    </location>
</feature>
<dbReference type="EMBL" id="QAOQ01000011">
    <property type="protein sequence ID" value="PTQ92628.1"/>
    <property type="molecule type" value="Genomic_DNA"/>
</dbReference>
<comment type="caution">
    <text evidence="2">The sequence shown here is derived from an EMBL/GenBank/DDBJ whole genome shotgun (WGS) entry which is preliminary data.</text>
</comment>
<reference evidence="2 3" key="1">
    <citation type="submission" date="2018-04" db="EMBL/GenBank/DDBJ databases">
        <title>Genomic Encyclopedia of Archaeal and Bacterial Type Strains, Phase II (KMG-II): from individual species to whole genera.</title>
        <authorList>
            <person name="Goeker M."/>
        </authorList>
    </citation>
    <scope>NUCLEOTIDE SEQUENCE [LARGE SCALE GENOMIC DNA]</scope>
    <source>
        <strain evidence="2 3">DSM 26809</strain>
    </source>
</reference>
<evidence type="ECO:0000256" key="1">
    <source>
        <dbReference type="SAM" id="Phobius"/>
    </source>
</evidence>
<keyword evidence="1" id="KW-0812">Transmembrane</keyword>
<keyword evidence="3" id="KW-1185">Reference proteome</keyword>
<keyword evidence="1" id="KW-1133">Transmembrane helix</keyword>
<feature type="transmembrane region" description="Helical" evidence="1">
    <location>
        <begin position="116"/>
        <end position="137"/>
    </location>
</feature>
<proteinExistence type="predicted"/>
<gene>
    <name evidence="2" type="ORF">C8P68_1114</name>
</gene>
<feature type="transmembrane region" description="Helical" evidence="1">
    <location>
        <begin position="12"/>
        <end position="34"/>
    </location>
</feature>
<keyword evidence="1" id="KW-0472">Membrane</keyword>
<evidence type="ECO:0000313" key="2">
    <source>
        <dbReference type="EMBL" id="PTQ92628.1"/>
    </source>
</evidence>
<accession>A0A2T5J4N9</accession>
<feature type="transmembrane region" description="Helical" evidence="1">
    <location>
        <begin position="46"/>
        <end position="64"/>
    </location>
</feature>
<protein>
    <submittedName>
        <fullName evidence="2">Uncharacterized protein</fullName>
    </submittedName>
</protein>
<dbReference type="Proteomes" id="UP000244168">
    <property type="component" value="Unassembled WGS sequence"/>
</dbReference>
<sequence>MEQRMNKYPYKSILTYVSIRICLFIPLVWITYLINYHSIFELPIRIVLVFLSLKIFVIIGKYLIIKFPSYYNKSSNGNKYKTLFEEYKPRNLKERLIIPFSYSWLLLCINYESDPLDYSSCFLLFTFVFILNGSPFINNYKGFNGSSESSSNGEPIWIESSNKILVDKDEFKNLLKEGKFDDYEYLTTRSFIFKETGIVAGYYDPNYDYKPLSIMTFFLFPFLESVIKSAIWIPIYYLLLMLSPKVRKTYIEKMPDVKVITINV</sequence>